<comment type="caution">
    <text evidence="1">The sequence shown here is derived from an EMBL/GenBank/DDBJ whole genome shotgun (WGS) entry which is preliminary data.</text>
</comment>
<dbReference type="EMBL" id="BAABHD010000005">
    <property type="protein sequence ID" value="GAA4449344.1"/>
    <property type="molecule type" value="Genomic_DNA"/>
</dbReference>
<dbReference type="Proteomes" id="UP001501175">
    <property type="component" value="Unassembled WGS sequence"/>
</dbReference>
<gene>
    <name evidence="1" type="ORF">GCM10023189_08690</name>
</gene>
<evidence type="ECO:0000313" key="2">
    <source>
        <dbReference type="Proteomes" id="UP001501175"/>
    </source>
</evidence>
<name>A0ABP8MF45_9BACT</name>
<sequence>MKGIVLKMLSVYVALNYRQVKREYRYFLRDNYFNRLYQVRYLLRDYFIKKHYKVIDYQGEFQNEITHVLPFAYWHYLNGTLEKTISCKGTNELYFFSPDHEERYAERRWDFTYNNYNFPNINHSIKKTFKKWIAPPLKEQYKNTLFVFDKPILIIANKYNIEWNQEPTNFLDIPTLDRIINLNKHKYQIIYNRPLPNHIVQDNSEILDLNEYPWLQRAHPEVILLNDLFTKFKSKVNSFNHLQLMVYANCDRFVSVHGGTAALASYFGGKNIILSNGGLESVFDEYTNYFPRLSNALILHAKTPDDVFSYLSEEF</sequence>
<evidence type="ECO:0000313" key="1">
    <source>
        <dbReference type="EMBL" id="GAA4449344.1"/>
    </source>
</evidence>
<proteinExistence type="predicted"/>
<evidence type="ECO:0008006" key="3">
    <source>
        <dbReference type="Google" id="ProtNLM"/>
    </source>
</evidence>
<protein>
    <recommendedName>
        <fullName evidence="3">Glycosyltransferase family 61 protein</fullName>
    </recommendedName>
</protein>
<reference evidence="2" key="1">
    <citation type="journal article" date="2019" name="Int. J. Syst. Evol. Microbiol.">
        <title>The Global Catalogue of Microorganisms (GCM) 10K type strain sequencing project: providing services to taxonomists for standard genome sequencing and annotation.</title>
        <authorList>
            <consortium name="The Broad Institute Genomics Platform"/>
            <consortium name="The Broad Institute Genome Sequencing Center for Infectious Disease"/>
            <person name="Wu L."/>
            <person name="Ma J."/>
        </authorList>
    </citation>
    <scope>NUCLEOTIDE SEQUENCE [LARGE SCALE GENOMIC DNA]</scope>
    <source>
        <strain evidence="2">JCM 17927</strain>
    </source>
</reference>
<keyword evidence="2" id="KW-1185">Reference proteome</keyword>
<organism evidence="1 2">
    <name type="scientific">Nibrella saemangeumensis</name>
    <dbReference type="NCBI Taxonomy" id="1084526"/>
    <lineage>
        <taxon>Bacteria</taxon>
        <taxon>Pseudomonadati</taxon>
        <taxon>Bacteroidota</taxon>
        <taxon>Cytophagia</taxon>
        <taxon>Cytophagales</taxon>
        <taxon>Spirosomataceae</taxon>
        <taxon>Nibrella</taxon>
    </lineage>
</organism>
<accession>A0ABP8MF45</accession>